<evidence type="ECO:0000256" key="14">
    <source>
        <dbReference type="SAM" id="Phobius"/>
    </source>
</evidence>
<keyword evidence="5 13" id="KW-1003">Cell membrane</keyword>
<gene>
    <name evidence="16" type="ORF">BEN30_12965</name>
    <name evidence="15" type="ORF">BEN30_13055</name>
</gene>
<dbReference type="EMBL" id="MCGG01000040">
    <property type="protein sequence ID" value="OEJ66075.1"/>
    <property type="molecule type" value="Genomic_DNA"/>
</dbReference>
<feature type="transmembrane region" description="Helical" evidence="14">
    <location>
        <begin position="373"/>
        <end position="390"/>
    </location>
</feature>
<organism evidence="16 17">
    <name type="scientific">Magnetovibrio blakemorei</name>
    <dbReference type="NCBI Taxonomy" id="28181"/>
    <lineage>
        <taxon>Bacteria</taxon>
        <taxon>Pseudomonadati</taxon>
        <taxon>Pseudomonadota</taxon>
        <taxon>Alphaproteobacteria</taxon>
        <taxon>Rhodospirillales</taxon>
        <taxon>Magnetovibrionaceae</taxon>
        <taxon>Magnetovibrio</taxon>
    </lineage>
</organism>
<dbReference type="InterPro" id="IPR028362">
    <property type="entry name" value="AlgI"/>
</dbReference>
<dbReference type="InterPro" id="IPR004299">
    <property type="entry name" value="MBOAT_fam"/>
</dbReference>
<dbReference type="GO" id="GO:0005886">
    <property type="term" value="C:plasma membrane"/>
    <property type="evidence" value="ECO:0007669"/>
    <property type="project" value="UniProtKB-SubCell"/>
</dbReference>
<dbReference type="PANTHER" id="PTHR13285:SF23">
    <property type="entry name" value="TEICHOIC ACID D-ALANYLTRANSFERASE"/>
    <property type="match status" value="1"/>
</dbReference>
<feature type="transmembrane region" description="Helical" evidence="14">
    <location>
        <begin position="6"/>
        <end position="23"/>
    </location>
</feature>
<feature type="transmembrane region" description="Helical" evidence="14">
    <location>
        <begin position="150"/>
        <end position="169"/>
    </location>
</feature>
<feature type="transmembrane region" description="Helical" evidence="14">
    <location>
        <begin position="441"/>
        <end position="460"/>
    </location>
</feature>
<evidence type="ECO:0000313" key="17">
    <source>
        <dbReference type="Proteomes" id="UP000095347"/>
    </source>
</evidence>
<dbReference type="RefSeq" id="WP_069958507.1">
    <property type="nucleotide sequence ID" value="NZ_MCGG01000039.1"/>
</dbReference>
<evidence type="ECO:0000313" key="15">
    <source>
        <dbReference type="EMBL" id="OEJ66075.1"/>
    </source>
</evidence>
<sequence length="526" mass="59805">MLFNSPEFLLVFLPIVLVGYYALSFKVHAKLGAGFLVLTSLFFYGWWEPVYLLLIMVSILFNFVMARVITAWPRPSAVAKPLLIVSITANLGTLAFFKYANFFIESFSALSGQSFNSLTIILPLAISFFTFQQIAFLVDVYRNQANEADLLTYSLFVTFFPQLIAGPIVHHGEMMGQFKKAVSRGKPLWDNLAVGLTIIAMGLFKKVILAEKMAFWSDRVFNTAYMGGSPSFIEAWVGVICFTFQIYFDFSGYSDIAIGLARLFGIRLPLNFDSPYKATNIVDFWRRWHITLSRFLRDYIYFPLGGNRKGRIRRYVNLMTVMALGGLWHGAGWTFIMWGVLHGLYLAINHLWWAVTGSRKKYEDRRTGQMYRWFGRAVTLAAVALSWTLFRASSLESALNMYKGLFTLNGVVLPPHYKTILGYWAETASQIGIRFDAVPTYGGGMQIVWIVAVLIIVWFFPSTQELMHKYEPALDFDASRSPKVMGIHFPAWRPSFMLGILCGAVVLSLTIKLLQGQTGEFIYFQF</sequence>
<keyword evidence="6 13" id="KW-0808">Transferase</keyword>
<evidence type="ECO:0000256" key="1">
    <source>
        <dbReference type="ARBA" id="ARBA00004651"/>
    </source>
</evidence>
<protein>
    <recommendedName>
        <fullName evidence="4">Probable alginate O-acetylase AlgI</fullName>
    </recommendedName>
    <alternativeName>
        <fullName evidence="12">Alginate biosynthesis protein AlgI</fullName>
    </alternativeName>
</protein>
<dbReference type="InterPro" id="IPR024194">
    <property type="entry name" value="Ac/AlaTfrase_AlgI/DltB"/>
</dbReference>
<name>A0A1E5Q616_9PROT</name>
<dbReference type="PIRSF" id="PIRSF500217">
    <property type="entry name" value="AlgI"/>
    <property type="match status" value="1"/>
</dbReference>
<keyword evidence="11 13" id="KW-0012">Acyltransferase</keyword>
<feature type="transmembrane region" description="Helical" evidence="14">
    <location>
        <begin position="335"/>
        <end position="353"/>
    </location>
</feature>
<evidence type="ECO:0000256" key="13">
    <source>
        <dbReference type="PIRNR" id="PIRNR016636"/>
    </source>
</evidence>
<feature type="transmembrane region" description="Helical" evidence="14">
    <location>
        <begin position="120"/>
        <end position="138"/>
    </location>
</feature>
<comment type="similarity">
    <text evidence="3 13">Belongs to the membrane-bound acyltransferase family.</text>
</comment>
<comment type="subcellular location">
    <subcellularLocation>
        <location evidence="1">Cell membrane</location>
        <topology evidence="1">Multi-pass membrane protein</topology>
    </subcellularLocation>
</comment>
<evidence type="ECO:0000256" key="12">
    <source>
        <dbReference type="ARBA" id="ARBA00031030"/>
    </source>
</evidence>
<dbReference type="InterPro" id="IPR051085">
    <property type="entry name" value="MB_O-acyltransferase"/>
</dbReference>
<evidence type="ECO:0000256" key="5">
    <source>
        <dbReference type="ARBA" id="ARBA00022475"/>
    </source>
</evidence>
<reference evidence="17" key="2">
    <citation type="submission" date="2016-07" db="EMBL/GenBank/DDBJ databases">
        <authorList>
            <person name="Florea S."/>
            <person name="Webb J.S."/>
            <person name="Jaromczyk J."/>
            <person name="Schardl C.L."/>
        </authorList>
    </citation>
    <scope>NUCLEOTIDE SEQUENCE [LARGE SCALE GENOMIC DNA]</scope>
    <source>
        <strain evidence="17">MV-1</strain>
    </source>
</reference>
<reference evidence="16" key="1">
    <citation type="submission" date="2016-07" db="EMBL/GenBank/DDBJ databases">
        <authorList>
            <person name="Trubitsyn D."/>
            <person name="Abreu F.A."/>
            <person name="Ward B."/>
            <person name="Taylor T."/>
            <person name="Hattori M."/>
            <person name="Kondo S."/>
            <person name="Trivedi U."/>
            <person name="Staniland S."/>
            <person name="Lins U."/>
            <person name="Bazylinski D.A."/>
        </authorList>
    </citation>
    <scope>NUCLEOTIDE SEQUENCE</scope>
    <source>
        <strain evidence="16">MV-1</strain>
    </source>
</reference>
<evidence type="ECO:0000256" key="9">
    <source>
        <dbReference type="ARBA" id="ARBA00022989"/>
    </source>
</evidence>
<dbReference type="PIRSF" id="PIRSF016636">
    <property type="entry name" value="AlgI_DltB"/>
    <property type="match status" value="1"/>
</dbReference>
<dbReference type="Proteomes" id="UP000095347">
    <property type="component" value="Unassembled WGS sequence"/>
</dbReference>
<keyword evidence="10 13" id="KW-0472">Membrane</keyword>
<dbReference type="Pfam" id="PF03062">
    <property type="entry name" value="MBOAT"/>
    <property type="match status" value="1"/>
</dbReference>
<dbReference type="OrthoDB" id="139172at2"/>
<evidence type="ECO:0000256" key="2">
    <source>
        <dbReference type="ARBA" id="ARBA00005182"/>
    </source>
</evidence>
<keyword evidence="9 14" id="KW-1133">Transmembrane helix</keyword>
<evidence type="ECO:0000313" key="16">
    <source>
        <dbReference type="EMBL" id="OEJ66112.1"/>
    </source>
</evidence>
<evidence type="ECO:0000256" key="8">
    <source>
        <dbReference type="ARBA" id="ARBA00022841"/>
    </source>
</evidence>
<evidence type="ECO:0000256" key="3">
    <source>
        <dbReference type="ARBA" id="ARBA00010323"/>
    </source>
</evidence>
<comment type="pathway">
    <text evidence="2">Glycan biosynthesis; alginate biosynthesis.</text>
</comment>
<proteinExistence type="inferred from homology"/>
<feature type="transmembrane region" description="Helical" evidence="14">
    <location>
        <begin position="189"/>
        <end position="209"/>
    </location>
</feature>
<dbReference type="PANTHER" id="PTHR13285">
    <property type="entry name" value="ACYLTRANSFERASE"/>
    <property type="match status" value="1"/>
</dbReference>
<accession>A0A1E5Q616</accession>
<keyword evidence="8" id="KW-0016">Alginate biosynthesis</keyword>
<evidence type="ECO:0000256" key="10">
    <source>
        <dbReference type="ARBA" id="ARBA00023136"/>
    </source>
</evidence>
<keyword evidence="7 14" id="KW-0812">Transmembrane</keyword>
<feature type="transmembrane region" description="Helical" evidence="14">
    <location>
        <begin position="495"/>
        <end position="514"/>
    </location>
</feature>
<dbReference type="GO" id="GO:0016746">
    <property type="term" value="F:acyltransferase activity"/>
    <property type="evidence" value="ECO:0007669"/>
    <property type="project" value="UniProtKB-KW"/>
</dbReference>
<dbReference type="GO" id="GO:0042121">
    <property type="term" value="P:alginic acid biosynthetic process"/>
    <property type="evidence" value="ECO:0007669"/>
    <property type="project" value="UniProtKB-KW"/>
</dbReference>
<feature type="transmembrane region" description="Helical" evidence="14">
    <location>
        <begin position="82"/>
        <end position="100"/>
    </location>
</feature>
<dbReference type="STRING" id="28181.BEN30_12965"/>
<comment type="caution">
    <text evidence="16">The sequence shown here is derived from an EMBL/GenBank/DDBJ whole genome shotgun (WGS) entry which is preliminary data.</text>
</comment>
<evidence type="ECO:0000256" key="6">
    <source>
        <dbReference type="ARBA" id="ARBA00022679"/>
    </source>
</evidence>
<dbReference type="EMBL" id="MCGG01000039">
    <property type="protein sequence ID" value="OEJ66112.1"/>
    <property type="molecule type" value="Genomic_DNA"/>
</dbReference>
<keyword evidence="17" id="KW-1185">Reference proteome</keyword>
<dbReference type="AlphaFoldDB" id="A0A1E5Q616"/>
<feature type="transmembrane region" description="Helical" evidence="14">
    <location>
        <begin position="53"/>
        <end position="70"/>
    </location>
</feature>
<evidence type="ECO:0000256" key="7">
    <source>
        <dbReference type="ARBA" id="ARBA00022692"/>
    </source>
</evidence>
<evidence type="ECO:0000256" key="4">
    <source>
        <dbReference type="ARBA" id="ARBA00016084"/>
    </source>
</evidence>
<evidence type="ECO:0000256" key="11">
    <source>
        <dbReference type="ARBA" id="ARBA00023315"/>
    </source>
</evidence>